<feature type="domain" description="RING-type" evidence="14">
    <location>
        <begin position="113"/>
        <end position="328"/>
    </location>
</feature>
<evidence type="ECO:0000256" key="12">
    <source>
        <dbReference type="PROSITE-ProRule" id="PRU00175"/>
    </source>
</evidence>
<organism evidence="15 16">
    <name type="scientific">Datura stramonium</name>
    <name type="common">Jimsonweed</name>
    <name type="synonym">Common thornapple</name>
    <dbReference type="NCBI Taxonomy" id="4076"/>
    <lineage>
        <taxon>Eukaryota</taxon>
        <taxon>Viridiplantae</taxon>
        <taxon>Streptophyta</taxon>
        <taxon>Embryophyta</taxon>
        <taxon>Tracheophyta</taxon>
        <taxon>Spermatophyta</taxon>
        <taxon>Magnoliopsida</taxon>
        <taxon>eudicotyledons</taxon>
        <taxon>Gunneridae</taxon>
        <taxon>Pentapetalae</taxon>
        <taxon>asterids</taxon>
        <taxon>lamiids</taxon>
        <taxon>Solanales</taxon>
        <taxon>Solanaceae</taxon>
        <taxon>Solanoideae</taxon>
        <taxon>Datureae</taxon>
        <taxon>Datura</taxon>
    </lineage>
</organism>
<comment type="function">
    <text evidence="3">Might act as an E3 ubiquitin-protein ligase, or as part of E3 complex, which accepts ubiquitin from specific E2 ubiquitin-conjugating enzymes and then transfers it to substrates.</text>
</comment>
<dbReference type="Pfam" id="PF00097">
    <property type="entry name" value="zf-C3HC4"/>
    <property type="match status" value="1"/>
</dbReference>
<dbReference type="CDD" id="cd22582">
    <property type="entry name" value="BRcat_RBR_unk"/>
    <property type="match status" value="1"/>
</dbReference>
<dbReference type="SMART" id="SM00647">
    <property type="entry name" value="IBR"/>
    <property type="match status" value="2"/>
</dbReference>
<keyword evidence="7" id="KW-0479">Metal-binding</keyword>
<evidence type="ECO:0000256" key="3">
    <source>
        <dbReference type="ARBA" id="ARBA00003976"/>
    </source>
</evidence>
<evidence type="ECO:0000256" key="9">
    <source>
        <dbReference type="ARBA" id="ARBA00022771"/>
    </source>
</evidence>
<keyword evidence="16" id="KW-1185">Reference proteome</keyword>
<dbReference type="InterPro" id="IPR017907">
    <property type="entry name" value="Znf_RING_CS"/>
</dbReference>
<dbReference type="PROSITE" id="PS50089">
    <property type="entry name" value="ZF_RING_2"/>
    <property type="match status" value="1"/>
</dbReference>
<sequence>MEVASTSSAMKIIDISDDDDDNDDVSVIYATPKAPKGKRIKFIEAISVEEYLCSKPSCSGTKKVMIDLSAEYPDDEIEFLGTQFVRNSKGGSNFKSILLIDEDDDDDDDREDEIFTCDICVDEKSVSEIFRIMGCSHSYCKECMVRYVGSKLQENISQISCPVLGCNGQLEPYNCRSILPKQVFDRWGDALCEAMILGSEKFYCPFKDCSALLIDEDCSGGGEFVVTQSECPECRRLFCAKCKVAWHSGFVCEEFQKLNKDEREREDLQLMQLAKGQEWQRCPRCRIYVARSDGCAQMRCRCGCDFCYKCGAESTNHHCKRCGILNRL</sequence>
<comment type="similarity">
    <text evidence="4">Belongs to the RBR family. Ariadne subfamily.</text>
</comment>
<dbReference type="InterPro" id="IPR018957">
    <property type="entry name" value="Znf_C3HC4_RING-type"/>
</dbReference>
<dbReference type="Gene3D" id="1.20.120.1750">
    <property type="match status" value="1"/>
</dbReference>
<evidence type="ECO:0000256" key="5">
    <source>
        <dbReference type="ARBA" id="ARBA00012251"/>
    </source>
</evidence>
<evidence type="ECO:0000256" key="2">
    <source>
        <dbReference type="ARBA" id="ARBA00001947"/>
    </source>
</evidence>
<dbReference type="InterPro" id="IPR031127">
    <property type="entry name" value="E3_UB_ligase_RBR"/>
</dbReference>
<evidence type="ECO:0000259" key="14">
    <source>
        <dbReference type="PROSITE" id="PS51873"/>
    </source>
</evidence>
<keyword evidence="8" id="KW-0677">Repeat</keyword>
<dbReference type="PANTHER" id="PTHR11685">
    <property type="entry name" value="RBR FAMILY RING FINGER AND IBR DOMAIN-CONTAINING"/>
    <property type="match status" value="1"/>
</dbReference>
<evidence type="ECO:0000313" key="16">
    <source>
        <dbReference type="Proteomes" id="UP000823775"/>
    </source>
</evidence>
<dbReference type="SUPFAM" id="SSF57850">
    <property type="entry name" value="RING/U-box"/>
    <property type="match status" value="3"/>
</dbReference>
<evidence type="ECO:0000313" key="15">
    <source>
        <dbReference type="EMBL" id="MCE3215433.1"/>
    </source>
</evidence>
<feature type="domain" description="RING-type" evidence="13">
    <location>
        <begin position="117"/>
        <end position="163"/>
    </location>
</feature>
<dbReference type="Proteomes" id="UP000823775">
    <property type="component" value="Unassembled WGS sequence"/>
</dbReference>
<proteinExistence type="inferred from homology"/>
<protein>
    <recommendedName>
        <fullName evidence="5">RBR-type E3 ubiquitin transferase</fullName>
        <ecNumber evidence="5">2.3.2.31</ecNumber>
    </recommendedName>
</protein>
<accession>A0ABS8WTQ0</accession>
<evidence type="ECO:0000256" key="4">
    <source>
        <dbReference type="ARBA" id="ARBA00005884"/>
    </source>
</evidence>
<dbReference type="InterPro" id="IPR001841">
    <property type="entry name" value="Znf_RING"/>
</dbReference>
<dbReference type="InterPro" id="IPR002867">
    <property type="entry name" value="IBR_dom"/>
</dbReference>
<dbReference type="InterPro" id="IPR013083">
    <property type="entry name" value="Znf_RING/FYVE/PHD"/>
</dbReference>
<keyword evidence="10" id="KW-0833">Ubl conjugation pathway</keyword>
<dbReference type="PROSITE" id="PS00518">
    <property type="entry name" value="ZF_RING_1"/>
    <property type="match status" value="1"/>
</dbReference>
<dbReference type="CDD" id="cd22584">
    <property type="entry name" value="Rcat_RBR_unk"/>
    <property type="match status" value="1"/>
</dbReference>
<evidence type="ECO:0000259" key="13">
    <source>
        <dbReference type="PROSITE" id="PS50089"/>
    </source>
</evidence>
<name>A0ABS8WTQ0_DATST</name>
<evidence type="ECO:0000256" key="7">
    <source>
        <dbReference type="ARBA" id="ARBA00022723"/>
    </source>
</evidence>
<comment type="cofactor">
    <cofactor evidence="2">
        <name>Zn(2+)</name>
        <dbReference type="ChEBI" id="CHEBI:29105"/>
    </cofactor>
</comment>
<evidence type="ECO:0000256" key="11">
    <source>
        <dbReference type="ARBA" id="ARBA00022833"/>
    </source>
</evidence>
<dbReference type="EMBL" id="JACEIK010011066">
    <property type="protein sequence ID" value="MCE3215433.1"/>
    <property type="molecule type" value="Genomic_DNA"/>
</dbReference>
<dbReference type="PROSITE" id="PS51873">
    <property type="entry name" value="TRIAD"/>
    <property type="match status" value="1"/>
</dbReference>
<keyword evidence="9 12" id="KW-0863">Zinc-finger</keyword>
<gene>
    <name evidence="15" type="ORF">HAX54_002374</name>
</gene>
<evidence type="ECO:0000256" key="1">
    <source>
        <dbReference type="ARBA" id="ARBA00001798"/>
    </source>
</evidence>
<keyword evidence="11" id="KW-0862">Zinc</keyword>
<dbReference type="InterPro" id="IPR044066">
    <property type="entry name" value="TRIAD_supradom"/>
</dbReference>
<evidence type="ECO:0000256" key="6">
    <source>
        <dbReference type="ARBA" id="ARBA00022679"/>
    </source>
</evidence>
<dbReference type="EC" id="2.3.2.31" evidence="5"/>
<keyword evidence="6" id="KW-0808">Transferase</keyword>
<comment type="caution">
    <text evidence="15">The sequence shown here is derived from an EMBL/GenBank/DDBJ whole genome shotgun (WGS) entry which is preliminary data.</text>
</comment>
<comment type="catalytic activity">
    <reaction evidence="1">
        <text>[E2 ubiquitin-conjugating enzyme]-S-ubiquitinyl-L-cysteine + [acceptor protein]-L-lysine = [E2 ubiquitin-conjugating enzyme]-L-cysteine + [acceptor protein]-N(6)-ubiquitinyl-L-lysine.</text>
        <dbReference type="EC" id="2.3.2.31"/>
    </reaction>
</comment>
<reference evidence="15 16" key="1">
    <citation type="journal article" date="2021" name="BMC Genomics">
        <title>Datura genome reveals duplications of psychoactive alkaloid biosynthetic genes and high mutation rate following tissue culture.</title>
        <authorList>
            <person name="Rajewski A."/>
            <person name="Carter-House D."/>
            <person name="Stajich J."/>
            <person name="Litt A."/>
        </authorList>
    </citation>
    <scope>NUCLEOTIDE SEQUENCE [LARGE SCALE GENOMIC DNA]</scope>
    <source>
        <strain evidence="15">AR-01</strain>
    </source>
</reference>
<evidence type="ECO:0000256" key="10">
    <source>
        <dbReference type="ARBA" id="ARBA00022786"/>
    </source>
</evidence>
<evidence type="ECO:0000256" key="8">
    <source>
        <dbReference type="ARBA" id="ARBA00022737"/>
    </source>
</evidence>
<dbReference type="Gene3D" id="3.30.40.10">
    <property type="entry name" value="Zinc/RING finger domain, C3HC4 (zinc finger)"/>
    <property type="match status" value="1"/>
</dbReference>
<dbReference type="Pfam" id="PF01485">
    <property type="entry name" value="IBR"/>
    <property type="match status" value="1"/>
</dbReference>